<dbReference type="PANTHER" id="PTHR10963:SF24">
    <property type="entry name" value="GLYCOSIDASE C21B10.07-RELATED"/>
    <property type="match status" value="1"/>
</dbReference>
<proteinExistence type="inferred from homology"/>
<keyword evidence="2" id="KW-0378">Hydrolase</keyword>
<accession>A0A5N5QIR5</accession>
<dbReference type="Gene3D" id="2.60.120.200">
    <property type="match status" value="1"/>
</dbReference>
<dbReference type="AlphaFoldDB" id="A0A5N5QIR5"/>
<keyword evidence="3" id="KW-0326">Glycosidase</keyword>
<reference evidence="6 7" key="1">
    <citation type="journal article" date="2019" name="Fungal Biol. Biotechnol.">
        <title>Draft genome sequence of fastidious pathogen Ceratobasidium theobromae, which causes vascular-streak dieback in Theobroma cacao.</title>
        <authorList>
            <person name="Ali S.S."/>
            <person name="Asman A."/>
            <person name="Shao J."/>
            <person name="Firmansyah A.P."/>
            <person name="Susilo A.W."/>
            <person name="Rosmana A."/>
            <person name="McMahon P."/>
            <person name="Junaid M."/>
            <person name="Guest D."/>
            <person name="Kheng T.Y."/>
            <person name="Meinhardt L.W."/>
            <person name="Bailey B.A."/>
        </authorList>
    </citation>
    <scope>NUCLEOTIDE SEQUENCE [LARGE SCALE GENOMIC DNA]</scope>
    <source>
        <strain evidence="6 7">CT2</strain>
    </source>
</reference>
<keyword evidence="7" id="KW-1185">Reference proteome</keyword>
<evidence type="ECO:0000256" key="2">
    <source>
        <dbReference type="ARBA" id="ARBA00022801"/>
    </source>
</evidence>
<dbReference type="OrthoDB" id="192832at2759"/>
<organism evidence="6 7">
    <name type="scientific">Ceratobasidium theobromae</name>
    <dbReference type="NCBI Taxonomy" id="1582974"/>
    <lineage>
        <taxon>Eukaryota</taxon>
        <taxon>Fungi</taxon>
        <taxon>Dikarya</taxon>
        <taxon>Basidiomycota</taxon>
        <taxon>Agaricomycotina</taxon>
        <taxon>Agaricomycetes</taxon>
        <taxon>Cantharellales</taxon>
        <taxon>Ceratobasidiaceae</taxon>
        <taxon>Ceratobasidium</taxon>
    </lineage>
</organism>
<dbReference type="PROSITE" id="PS51762">
    <property type="entry name" value="GH16_2"/>
    <property type="match status" value="1"/>
</dbReference>
<protein>
    <recommendedName>
        <fullName evidence="5">GH16 domain-containing protein</fullName>
    </recommendedName>
</protein>
<keyword evidence="4" id="KW-0732">Signal</keyword>
<dbReference type="GO" id="GO:0009251">
    <property type="term" value="P:glucan catabolic process"/>
    <property type="evidence" value="ECO:0007669"/>
    <property type="project" value="TreeGrafter"/>
</dbReference>
<evidence type="ECO:0000313" key="6">
    <source>
        <dbReference type="EMBL" id="KAB5591630.1"/>
    </source>
</evidence>
<dbReference type="FunFam" id="2.60.120.200:FF:000114">
    <property type="entry name" value="Probable endo-1,3(4)-beta-glucanase NFIA_089530"/>
    <property type="match status" value="1"/>
</dbReference>
<dbReference type="GO" id="GO:0004553">
    <property type="term" value="F:hydrolase activity, hydrolyzing O-glycosyl compounds"/>
    <property type="evidence" value="ECO:0007669"/>
    <property type="project" value="InterPro"/>
</dbReference>
<evidence type="ECO:0000256" key="1">
    <source>
        <dbReference type="ARBA" id="ARBA00006865"/>
    </source>
</evidence>
<dbReference type="PANTHER" id="PTHR10963">
    <property type="entry name" value="GLYCOSYL HYDROLASE-RELATED"/>
    <property type="match status" value="1"/>
</dbReference>
<dbReference type="Proteomes" id="UP000383932">
    <property type="component" value="Unassembled WGS sequence"/>
</dbReference>
<name>A0A5N5QIR5_9AGAM</name>
<dbReference type="Pfam" id="PF26113">
    <property type="entry name" value="GH16_XgeA"/>
    <property type="match status" value="1"/>
</dbReference>
<gene>
    <name evidence="6" type="ORF">CTheo_4930</name>
</gene>
<evidence type="ECO:0000259" key="5">
    <source>
        <dbReference type="PROSITE" id="PS51762"/>
    </source>
</evidence>
<evidence type="ECO:0000256" key="3">
    <source>
        <dbReference type="ARBA" id="ARBA00023295"/>
    </source>
</evidence>
<sequence>MVRQTLIMLSLALAALVSASSHIFSDGTPMLKHRRVISRSSLHRRAGHRNISRRSKGYTMTDNYAGKNFFDGWDFFNEADPTNGNVNYLTRDNAFSKKLAYVQSNGTVVMKVDDTTWVAAGANRNSVRISSTKTYTGGLFVLDVQAMPHGCGVWPAWWTVGPSWPNGGEIDILEGVHNQATNQMTLHTATGCTLSTGLLKLNTSTVLSKNCDAAINSNTGCAFLDTNTESYGGGLNAAGGGVYAMLWDDDGISIWFFARANIPGDLVDLKSKTNGTADPSSWGTPKAHWASTSCSTSKFFHSHAMVFDTTLCGDWAGSTYSSAGCPGTCADRLKDPNNFKDAVWKINSVTVFT</sequence>
<evidence type="ECO:0000256" key="4">
    <source>
        <dbReference type="SAM" id="SignalP"/>
    </source>
</evidence>
<dbReference type="InterPro" id="IPR013320">
    <property type="entry name" value="ConA-like_dom_sf"/>
</dbReference>
<feature type="signal peptide" evidence="4">
    <location>
        <begin position="1"/>
        <end position="19"/>
    </location>
</feature>
<evidence type="ECO:0000313" key="7">
    <source>
        <dbReference type="Proteomes" id="UP000383932"/>
    </source>
</evidence>
<dbReference type="CDD" id="cd02181">
    <property type="entry name" value="GH16_fungal_Lam16A_glucanase"/>
    <property type="match status" value="1"/>
</dbReference>
<dbReference type="InterPro" id="IPR000757">
    <property type="entry name" value="Beta-glucanase-like"/>
</dbReference>
<dbReference type="SUPFAM" id="SSF49899">
    <property type="entry name" value="Concanavalin A-like lectins/glucanases"/>
    <property type="match status" value="1"/>
</dbReference>
<comment type="caution">
    <text evidence="6">The sequence shown here is derived from an EMBL/GenBank/DDBJ whole genome shotgun (WGS) entry which is preliminary data.</text>
</comment>
<dbReference type="EMBL" id="SSOP01000096">
    <property type="protein sequence ID" value="KAB5591630.1"/>
    <property type="molecule type" value="Genomic_DNA"/>
</dbReference>
<feature type="chain" id="PRO_5024459767" description="GH16 domain-containing protein" evidence="4">
    <location>
        <begin position="20"/>
        <end position="353"/>
    </location>
</feature>
<dbReference type="InterPro" id="IPR050546">
    <property type="entry name" value="Glycosyl_Hydrlase_16"/>
</dbReference>
<feature type="domain" description="GH16" evidence="5">
    <location>
        <begin position="53"/>
        <end position="324"/>
    </location>
</feature>
<comment type="similarity">
    <text evidence="1">Belongs to the glycosyl hydrolase 16 family.</text>
</comment>